<feature type="domain" description="PLD phosphodiesterase" evidence="1">
    <location>
        <begin position="132"/>
        <end position="165"/>
    </location>
</feature>
<dbReference type="EMBL" id="JX904257">
    <property type="protein sequence ID" value="AGA18318.1"/>
    <property type="molecule type" value="Genomic_DNA"/>
</dbReference>
<reference evidence="2" key="1">
    <citation type="journal article" date="2013" name="ISME J.">
        <title>Previously unknown and highly divergent ssDNA viruses populate the oceans.</title>
        <authorList>
            <person name="Labonte J.M."/>
            <person name="Suttle C.A."/>
        </authorList>
    </citation>
    <scope>NUCLEOTIDE SEQUENCE</scope>
</reference>
<dbReference type="InterPro" id="IPR001736">
    <property type="entry name" value="PLipase_D/transphosphatidylase"/>
</dbReference>
<proteinExistence type="predicted"/>
<dbReference type="PROSITE" id="PS50035">
    <property type="entry name" value="PLD"/>
    <property type="match status" value="1"/>
</dbReference>
<evidence type="ECO:0000313" key="2">
    <source>
        <dbReference type="EMBL" id="AGA18318.1"/>
    </source>
</evidence>
<evidence type="ECO:0000259" key="1">
    <source>
        <dbReference type="PROSITE" id="PS50035"/>
    </source>
</evidence>
<dbReference type="GO" id="GO:0003824">
    <property type="term" value="F:catalytic activity"/>
    <property type="evidence" value="ECO:0007669"/>
    <property type="project" value="InterPro"/>
</dbReference>
<accession>S4TF27</accession>
<protein>
    <recommendedName>
        <fullName evidence="1">PLD phosphodiesterase domain-containing protein</fullName>
    </recommendedName>
</protein>
<sequence>MPKIEPAVTTLWYQVADGVSYIDLAKDLSAINRRLYRQGYVYAVQDIQVGLPVGMRTTDVWQAIFSVVPNSYMTHNAWSKAFRAWRRQQKEITDHLGPISGKWADFKVYLDDSMEDGTILTPTTGDGGALSMGEWEHSKLVFDDDGTEREFKMHFIGSSNLADTNEESGIALIEEYADSRAYPNEEPAVLGAASNTIYAKLMGTDEMSDMLVDNAESDNDLPPYDVDDYYGGATSGDAAHPVQIAAVSANQSVSRLPGFIAPCGLIKIETTELAIDSTDPNLALSTVYADGTASTAVVGITLAVGPYRGVLATPMGQ</sequence>
<organism evidence="2">
    <name type="scientific">uncultured marine virus</name>
    <dbReference type="NCBI Taxonomy" id="186617"/>
    <lineage>
        <taxon>Viruses</taxon>
        <taxon>environmental samples</taxon>
    </lineage>
</organism>
<name>S4TF27_9VIRU</name>